<protein>
    <submittedName>
        <fullName evidence="1">Zinc finger protein</fullName>
    </submittedName>
</protein>
<evidence type="ECO:0000313" key="1">
    <source>
        <dbReference type="EMBL" id="MEY8041255.1"/>
    </source>
</evidence>
<dbReference type="RefSeq" id="WP_345366983.1">
    <property type="nucleotide sequence ID" value="NZ_BAABII010000017.1"/>
</dbReference>
<reference evidence="1 2" key="1">
    <citation type="submission" date="2024-08" db="EMBL/GenBank/DDBJ databases">
        <title>Genome mining of Saccharopolyspora cebuensis PGLac3 from Nigerian medicinal plant.</title>
        <authorList>
            <person name="Ezeobiora C.E."/>
            <person name="Igbokwe N.H."/>
            <person name="Amin D.H."/>
            <person name="Mendie U.E."/>
        </authorList>
    </citation>
    <scope>NUCLEOTIDE SEQUENCE [LARGE SCALE GENOMIC DNA]</scope>
    <source>
        <strain evidence="1 2">PGLac3</strain>
    </source>
</reference>
<evidence type="ECO:0000313" key="2">
    <source>
        <dbReference type="Proteomes" id="UP001564626"/>
    </source>
</evidence>
<accession>A0ABV4CJG9</accession>
<dbReference type="Gene3D" id="2.30.30.990">
    <property type="entry name" value="Malonyl-[acyl-carrier protein] O-methyltransferase, zinc-finger motif"/>
    <property type="match status" value="1"/>
</dbReference>
<organism evidence="1 2">
    <name type="scientific">Saccharopolyspora cebuensis</name>
    <dbReference type="NCBI Taxonomy" id="418759"/>
    <lineage>
        <taxon>Bacteria</taxon>
        <taxon>Bacillati</taxon>
        <taxon>Actinomycetota</taxon>
        <taxon>Actinomycetes</taxon>
        <taxon>Pseudonocardiales</taxon>
        <taxon>Pseudonocardiaceae</taxon>
        <taxon>Saccharopolyspora</taxon>
    </lineage>
</organism>
<gene>
    <name evidence="1" type="ORF">AB8O55_17770</name>
</gene>
<dbReference type="Proteomes" id="UP001564626">
    <property type="component" value="Unassembled WGS sequence"/>
</dbReference>
<sequence length="86" mass="9428">MTSGHEQHPFKWTPGAEKRHATLAENRDHGTEVETLCGTTIVVDRGELAWFWFTCEPCNVAAHEIAGVPMPGDRPVTVEGETVGAR</sequence>
<dbReference type="Pfam" id="PF16827">
    <property type="entry name" value="zf-HC3"/>
    <property type="match status" value="1"/>
</dbReference>
<comment type="caution">
    <text evidence="1">The sequence shown here is derived from an EMBL/GenBank/DDBJ whole genome shotgun (WGS) entry which is preliminary data.</text>
</comment>
<dbReference type="EMBL" id="JBGEHV010000033">
    <property type="protein sequence ID" value="MEY8041255.1"/>
    <property type="molecule type" value="Genomic_DNA"/>
</dbReference>
<proteinExistence type="predicted"/>
<dbReference type="InterPro" id="IPR031795">
    <property type="entry name" value="Zf-HC3"/>
</dbReference>
<keyword evidence="2" id="KW-1185">Reference proteome</keyword>
<name>A0ABV4CJG9_9PSEU</name>